<dbReference type="RefSeq" id="WP_067977752.1">
    <property type="nucleotide sequence ID" value="NZ_CP014163.1"/>
</dbReference>
<evidence type="ECO:0000313" key="3">
    <source>
        <dbReference type="EMBL" id="AMB98898.1"/>
    </source>
</evidence>
<gene>
    <name evidence="3" type="ORF">AWM75_02325</name>
</gene>
<organism evidence="3 4">
    <name type="scientific">Aerococcus urinaehominis</name>
    <dbReference type="NCBI Taxonomy" id="128944"/>
    <lineage>
        <taxon>Bacteria</taxon>
        <taxon>Bacillati</taxon>
        <taxon>Bacillota</taxon>
        <taxon>Bacilli</taxon>
        <taxon>Lactobacillales</taxon>
        <taxon>Aerococcaceae</taxon>
        <taxon>Aerococcus</taxon>
    </lineage>
</organism>
<evidence type="ECO:0000259" key="1">
    <source>
        <dbReference type="Pfam" id="PF01610"/>
    </source>
</evidence>
<evidence type="ECO:0000313" key="4">
    <source>
        <dbReference type="Proteomes" id="UP000062260"/>
    </source>
</evidence>
<feature type="domain" description="Transposase IS204/IS1001/IS1096/IS1165 DDE" evidence="1">
    <location>
        <begin position="166"/>
        <end position="417"/>
    </location>
</feature>
<dbReference type="InterPro" id="IPR047951">
    <property type="entry name" value="Transpos_ISL3"/>
</dbReference>
<feature type="domain" description="Transposase IS204/IS1001/IS1096/IS1165 zinc-finger" evidence="2">
    <location>
        <begin position="45"/>
        <end position="95"/>
    </location>
</feature>
<sequence length="451" mass="52764">MAQNDCIKNLLSITDENIKLEDKVTIKKIKQVTHKVIYGTLTYQPDSCPSCLRKEADQASIIKHGYKLSRILIGEFNTQPISLVLKKQRFFCKNCQITFTASSNLVAKNCFISRQIKCLAIQELSESQSMTLIAKKLNISNSTVIRLLESTAKQFKQSYRQLPRHLSIDEFKSVKNVSGAMSCILVDAAANHRLFDILEDRTQAYLRDYFMRFPLEKRKLVETITMDMYSPYYDFLQQIFPNAKIIIDRFHIVQLLNQTLNSQRILVMNQQPKQSTHYRKLKQLWKLILKNQEALNSVNYRTHRLFDGLITEAGIVEFMLNIDSKFRKVYDVVNELKYHLKTGNINAFLHTISRNKSQRLPKKLRKTMNTLLKYLPAIINSFRYTLSNGPIEGMNNKIKNIKRSEFGYRNFYHLRARAFLSFKSYEVKRENKPIINRKIEKLDTESRTLCA</sequence>
<dbReference type="PANTHER" id="PTHR33498">
    <property type="entry name" value="TRANSPOSASE FOR INSERTION SEQUENCE ELEMENT IS1557"/>
    <property type="match status" value="1"/>
</dbReference>
<dbReference type="KEGG" id="auh:AWM75_02325"/>
<evidence type="ECO:0008006" key="5">
    <source>
        <dbReference type="Google" id="ProtNLM"/>
    </source>
</evidence>
<accession>A0A0X8FKA9</accession>
<dbReference type="Proteomes" id="UP000062260">
    <property type="component" value="Chromosome"/>
</dbReference>
<name>A0A0X8FKA9_9LACT</name>
<dbReference type="OrthoDB" id="2133857at2"/>
<dbReference type="Pfam" id="PF01610">
    <property type="entry name" value="DDE_Tnp_ISL3"/>
    <property type="match status" value="1"/>
</dbReference>
<reference evidence="3 4" key="1">
    <citation type="journal article" date="2016" name="Genome Announc.">
        <title>Complete Genome Sequences of Aerococcus christensenii CCUG 28831T, Aerococcus sanguinicola CCUG 43001T, Aerococcus urinae CCUG 36881T, Aerococcus urinaeequi CCUG 28094T, Aerococcus urinaehominis CCUG 42038 BT, and Aerococcus viridans CCUG 4311T.</title>
        <authorList>
            <person name="Carkaci D."/>
            <person name="Dargis R."/>
            <person name="Nielsen X.C."/>
            <person name="Skovgaard O."/>
            <person name="Fuursted K."/>
            <person name="Christensen J.J."/>
        </authorList>
    </citation>
    <scope>NUCLEOTIDE SEQUENCE [LARGE SCALE GENOMIC DNA]</scope>
    <source>
        <strain evidence="3 4">CCUG42038B</strain>
    </source>
</reference>
<dbReference type="AlphaFoldDB" id="A0A0X8FKA9"/>
<evidence type="ECO:0000259" key="2">
    <source>
        <dbReference type="Pfam" id="PF14690"/>
    </source>
</evidence>
<proteinExistence type="predicted"/>
<dbReference type="NCBIfam" id="NF033550">
    <property type="entry name" value="transpos_ISL3"/>
    <property type="match status" value="1"/>
</dbReference>
<dbReference type="InterPro" id="IPR029261">
    <property type="entry name" value="Transposase_Znf"/>
</dbReference>
<dbReference type="EMBL" id="CP014163">
    <property type="protein sequence ID" value="AMB98898.1"/>
    <property type="molecule type" value="Genomic_DNA"/>
</dbReference>
<keyword evidence="4" id="KW-1185">Reference proteome</keyword>
<reference evidence="4" key="2">
    <citation type="submission" date="2016-01" db="EMBL/GenBank/DDBJ databases">
        <title>Six Aerococcus type strain genome sequencing and assembly using PacBio and Illumina Hiseq.</title>
        <authorList>
            <person name="Carkaci D."/>
            <person name="Dargis R."/>
            <person name="Nielsen X.C."/>
            <person name="Skovgaard O."/>
            <person name="Fuursted K."/>
            <person name="Christensen J.J."/>
        </authorList>
    </citation>
    <scope>NUCLEOTIDE SEQUENCE [LARGE SCALE GENOMIC DNA]</scope>
    <source>
        <strain evidence="4">CCUG42038B</strain>
    </source>
</reference>
<dbReference type="Pfam" id="PF14690">
    <property type="entry name" value="Zn_ribbon_ISL3"/>
    <property type="match status" value="1"/>
</dbReference>
<dbReference type="PANTHER" id="PTHR33498:SF1">
    <property type="entry name" value="TRANSPOSASE FOR INSERTION SEQUENCE ELEMENT IS1557"/>
    <property type="match status" value="1"/>
</dbReference>
<protein>
    <recommendedName>
        <fullName evidence="5">Transposase</fullName>
    </recommendedName>
</protein>
<dbReference type="InterPro" id="IPR002560">
    <property type="entry name" value="Transposase_DDE"/>
</dbReference>